<dbReference type="InterPro" id="IPR020449">
    <property type="entry name" value="Tscrpt_reg_AraC-type_HTH"/>
</dbReference>
<keyword evidence="1" id="KW-0805">Transcription regulation</keyword>
<dbReference type="PANTHER" id="PTHR46796">
    <property type="entry name" value="HTH-TYPE TRANSCRIPTIONAL ACTIVATOR RHAS-RELATED"/>
    <property type="match status" value="1"/>
</dbReference>
<protein>
    <submittedName>
        <fullName evidence="5">Helix-turn-helix transcriptional regulator</fullName>
    </submittedName>
</protein>
<accession>A0ABZ0CWQ6</accession>
<reference evidence="5 6" key="1">
    <citation type="submission" date="2023-10" db="EMBL/GenBank/DDBJ databases">
        <title>Bacteria for the degradation of biodegradable plastic PBAT(Polybutylene adipate terephthalate).</title>
        <authorList>
            <person name="Weon H.-Y."/>
            <person name="Yeon J."/>
        </authorList>
    </citation>
    <scope>NUCLEOTIDE SEQUENCE [LARGE SCALE GENOMIC DNA]</scope>
    <source>
        <strain evidence="5 6">SBD 7-3</strain>
    </source>
</reference>
<dbReference type="SMART" id="SM00342">
    <property type="entry name" value="HTH_ARAC"/>
    <property type="match status" value="1"/>
</dbReference>
<dbReference type="PRINTS" id="PR00032">
    <property type="entry name" value="HTHARAC"/>
</dbReference>
<organism evidence="5 6">
    <name type="scientific">Piscinibacter gummiphilus</name>
    <dbReference type="NCBI Taxonomy" id="946333"/>
    <lineage>
        <taxon>Bacteria</taxon>
        <taxon>Pseudomonadati</taxon>
        <taxon>Pseudomonadota</taxon>
        <taxon>Betaproteobacteria</taxon>
        <taxon>Burkholderiales</taxon>
        <taxon>Sphaerotilaceae</taxon>
        <taxon>Piscinibacter</taxon>
    </lineage>
</organism>
<proteinExistence type="predicted"/>
<feature type="domain" description="HTH araC/xylS-type" evidence="4">
    <location>
        <begin position="158"/>
        <end position="256"/>
    </location>
</feature>
<dbReference type="InterPro" id="IPR050204">
    <property type="entry name" value="AraC_XylS_family_regulators"/>
</dbReference>
<keyword evidence="3" id="KW-0804">Transcription</keyword>
<sequence>MSLTPMKTTTLAPALSYLLGHHGFIYATRHFASGMTVRPPAVLLLSADDKPFTLTLKNGHSVTTSAAIVAPRVERRLDAREAALLSFNVMPSHESFHVFGTLQRAQVLALDRHAFAPLDASLCALMDGSADLSVAESVFEAATQEAMRQLPPTAPPDTMALTCIRELEADPGISLEALARRCGRSQQMMSRQFSAAVGISLRDYQTWLKQRNVLDLLPTGRSLTEVAHAAGFGDSPQFSRTFLRWYGLSPSNSRNAKYMRVVTRHRYDAGKDAAGSTGSGAT</sequence>
<keyword evidence="6" id="KW-1185">Reference proteome</keyword>
<evidence type="ECO:0000256" key="3">
    <source>
        <dbReference type="ARBA" id="ARBA00023163"/>
    </source>
</evidence>
<keyword evidence="2" id="KW-0238">DNA-binding</keyword>
<dbReference type="EMBL" id="CP136336">
    <property type="protein sequence ID" value="WOB09338.1"/>
    <property type="molecule type" value="Genomic_DNA"/>
</dbReference>
<evidence type="ECO:0000256" key="1">
    <source>
        <dbReference type="ARBA" id="ARBA00023015"/>
    </source>
</evidence>
<name>A0ABZ0CWQ6_9BURK</name>
<dbReference type="Proteomes" id="UP001303946">
    <property type="component" value="Chromosome"/>
</dbReference>
<dbReference type="RefSeq" id="WP_316702293.1">
    <property type="nucleotide sequence ID" value="NZ_CP136336.1"/>
</dbReference>
<evidence type="ECO:0000259" key="4">
    <source>
        <dbReference type="PROSITE" id="PS01124"/>
    </source>
</evidence>
<evidence type="ECO:0000256" key="2">
    <source>
        <dbReference type="ARBA" id="ARBA00023125"/>
    </source>
</evidence>
<dbReference type="Pfam" id="PF12833">
    <property type="entry name" value="HTH_18"/>
    <property type="match status" value="1"/>
</dbReference>
<dbReference type="SUPFAM" id="SSF46689">
    <property type="entry name" value="Homeodomain-like"/>
    <property type="match status" value="1"/>
</dbReference>
<dbReference type="InterPro" id="IPR009057">
    <property type="entry name" value="Homeodomain-like_sf"/>
</dbReference>
<evidence type="ECO:0000313" key="5">
    <source>
        <dbReference type="EMBL" id="WOB09338.1"/>
    </source>
</evidence>
<dbReference type="PROSITE" id="PS01124">
    <property type="entry name" value="HTH_ARAC_FAMILY_2"/>
    <property type="match status" value="1"/>
</dbReference>
<evidence type="ECO:0000313" key="6">
    <source>
        <dbReference type="Proteomes" id="UP001303946"/>
    </source>
</evidence>
<gene>
    <name evidence="5" type="ORF">RXV79_04580</name>
</gene>
<dbReference type="InterPro" id="IPR018060">
    <property type="entry name" value="HTH_AraC"/>
</dbReference>
<dbReference type="Gene3D" id="1.10.10.60">
    <property type="entry name" value="Homeodomain-like"/>
    <property type="match status" value="2"/>
</dbReference>